<dbReference type="HOGENOM" id="CLU_3286011_0_0_5"/>
<proteinExistence type="predicted"/>
<gene>
    <name evidence="1" type="ordered locus">BS1330_II0967</name>
</gene>
<evidence type="ECO:0000313" key="2">
    <source>
        <dbReference type="Proteomes" id="UP000007104"/>
    </source>
</evidence>
<keyword evidence="2" id="KW-1185">Reference proteome</keyword>
<accession>A0A0H3G7K8</accession>
<protein>
    <submittedName>
        <fullName evidence="1">Uncharacterized protein</fullName>
    </submittedName>
</protein>
<organism evidence="1 2">
    <name type="scientific">Brucella suis biovar 1 (strain 1330)</name>
    <dbReference type="NCBI Taxonomy" id="204722"/>
    <lineage>
        <taxon>Bacteria</taxon>
        <taxon>Pseudomonadati</taxon>
        <taxon>Pseudomonadota</taxon>
        <taxon>Alphaproteobacteria</taxon>
        <taxon>Hyphomicrobiales</taxon>
        <taxon>Brucellaceae</taxon>
        <taxon>Brucella/Ochrobactrum group</taxon>
        <taxon>Brucella</taxon>
    </lineage>
</organism>
<sequence>MNIAMLSENTCDLQCIDAQSSILAARLFVAASLFFRPKRLAQSS</sequence>
<reference evidence="1 2" key="1">
    <citation type="journal article" date="2011" name="J. Bacteriol.">
        <title>Revised genome sequence of Brucella suis 1330.</title>
        <authorList>
            <person name="Tae H."/>
            <person name="Shallom S."/>
            <person name="Settlage R."/>
            <person name="Preston D."/>
            <person name="Adams L.G."/>
            <person name="Garner H.R."/>
        </authorList>
    </citation>
    <scope>NUCLEOTIDE SEQUENCE [LARGE SCALE GENOMIC DNA]</scope>
    <source>
        <strain evidence="1 2">1330</strain>
    </source>
</reference>
<dbReference type="Proteomes" id="UP000007104">
    <property type="component" value="Chromosome II"/>
</dbReference>
<evidence type="ECO:0000313" key="1">
    <source>
        <dbReference type="EMBL" id="AEM20422.1"/>
    </source>
</evidence>
<dbReference type="KEGG" id="bsi:BS1330_II0967"/>
<dbReference type="EMBL" id="CP002998">
    <property type="protein sequence ID" value="AEM20422.1"/>
    <property type="molecule type" value="Genomic_DNA"/>
</dbReference>
<dbReference type="AlphaFoldDB" id="A0A0H3G7K8"/>
<name>A0A0H3G7K8_BRUSU</name>
<dbReference type="KEGG" id="bms:BRA0975"/>